<dbReference type="Pfam" id="PF13309">
    <property type="entry name" value="HTH_22"/>
    <property type="match status" value="1"/>
</dbReference>
<dbReference type="EMBL" id="PRCE01000053">
    <property type="protein sequence ID" value="RTJ97936.1"/>
    <property type="molecule type" value="Genomic_DNA"/>
</dbReference>
<comment type="caution">
    <text evidence="3">The sequence shown here is derived from an EMBL/GenBank/DDBJ whole genome shotgun (WGS) entry which is preliminary data.</text>
</comment>
<protein>
    <submittedName>
        <fullName evidence="3">DNA-binding protein</fullName>
    </submittedName>
</protein>
<dbReference type="GO" id="GO:0003677">
    <property type="term" value="F:DNA binding"/>
    <property type="evidence" value="ECO:0007669"/>
    <property type="project" value="UniProtKB-KW"/>
</dbReference>
<evidence type="ECO:0000259" key="2">
    <source>
        <dbReference type="Pfam" id="PF13309"/>
    </source>
</evidence>
<dbReference type="InterPro" id="IPR039445">
    <property type="entry name" value="DauR-like_HTH"/>
</dbReference>
<sequence>QNKKYLEKDFLCDYKALVGKSKLIRGSTFFIKNHDKLVGILCINHDTSIMRDLICKMIDLEKIRDMGDILGNISFSQNDSSIETLSHSIEDILVQSVDSSYLNSDYQLSITQKEEIAEKLYEKGIFNIKGAVPIVAKFLKISEPSVYRYLKKFKK</sequence>
<proteinExistence type="predicted"/>
<dbReference type="PANTHER" id="PTHR35568:SF1">
    <property type="entry name" value="TRANSCRIPTIONAL REGULATOR DAUR"/>
    <property type="match status" value="1"/>
</dbReference>
<dbReference type="PANTHER" id="PTHR35568">
    <property type="entry name" value="TRANSCRIPTIONAL REGULATOR DAUR"/>
    <property type="match status" value="1"/>
</dbReference>
<evidence type="ECO:0000259" key="1">
    <source>
        <dbReference type="Pfam" id="PF08348"/>
    </source>
</evidence>
<feature type="domain" description="YheO-like" evidence="1">
    <location>
        <begin position="2"/>
        <end position="52"/>
    </location>
</feature>
<dbReference type="RefSeq" id="WP_126237040.1">
    <property type="nucleotide sequence ID" value="NZ_PRCE01000053.1"/>
</dbReference>
<evidence type="ECO:0000313" key="4">
    <source>
        <dbReference type="Proteomes" id="UP000286791"/>
    </source>
</evidence>
<name>A0A431FWC0_CAMJU</name>
<accession>A0A431FWC0</accession>
<dbReference type="InterPro" id="IPR013559">
    <property type="entry name" value="YheO"/>
</dbReference>
<organism evidence="3 4">
    <name type="scientific">Campylobacter jejuni</name>
    <dbReference type="NCBI Taxonomy" id="197"/>
    <lineage>
        <taxon>Bacteria</taxon>
        <taxon>Pseudomonadati</taxon>
        <taxon>Campylobacterota</taxon>
        <taxon>Epsilonproteobacteria</taxon>
        <taxon>Campylobacterales</taxon>
        <taxon>Campylobacteraceae</taxon>
        <taxon>Campylobacter</taxon>
    </lineage>
</organism>
<evidence type="ECO:0000313" key="3">
    <source>
        <dbReference type="EMBL" id="RTJ97936.1"/>
    </source>
</evidence>
<dbReference type="Pfam" id="PF08348">
    <property type="entry name" value="PAS_6"/>
    <property type="match status" value="1"/>
</dbReference>
<dbReference type="InterPro" id="IPR039446">
    <property type="entry name" value="DauR-like"/>
</dbReference>
<feature type="domain" description="Transcriptional regulator DauR-like HTH" evidence="2">
    <location>
        <begin position="103"/>
        <end position="151"/>
    </location>
</feature>
<feature type="non-terminal residue" evidence="3">
    <location>
        <position position="1"/>
    </location>
</feature>
<gene>
    <name evidence="3" type="ORF">C3H48_06425</name>
</gene>
<keyword evidence="3" id="KW-0238">DNA-binding</keyword>
<reference evidence="3 4" key="1">
    <citation type="journal article" date="2019" name="Appl. Environ. Microbiol.">
        <title>Population genetics and characterization of Campylobacter jejuni isolates in western jackdaws and game birds in Finland.</title>
        <authorList>
            <person name="Kovanen S."/>
            <person name="Rossi M."/>
            <person name="Pohja-Mykra M."/>
            <person name="Nieminen T."/>
            <person name="Raunio-Saarnisto M."/>
            <person name="Sauvala M."/>
            <person name="Fredriksson-Ahomaa M."/>
            <person name="Hanninen M.L."/>
            <person name="Kivisto R."/>
        </authorList>
    </citation>
    <scope>NUCLEOTIDE SEQUENCE [LARGE SCALE GENOMIC DNA]</scope>
    <source>
        <strain evidence="3 4">CB304</strain>
    </source>
</reference>
<dbReference type="AlphaFoldDB" id="A0A431FWC0"/>
<dbReference type="Proteomes" id="UP000286791">
    <property type="component" value="Unassembled WGS sequence"/>
</dbReference>